<sequence length="41" mass="4828">MADCNRLNVYPRFIPVLSLRYTELIRHLSQILSTIFFDLAS</sequence>
<organism evidence="1 2">
    <name type="scientific">Kingella kingae ATCC 23330</name>
    <dbReference type="NCBI Taxonomy" id="887327"/>
    <lineage>
        <taxon>Bacteria</taxon>
        <taxon>Pseudomonadati</taxon>
        <taxon>Pseudomonadota</taxon>
        <taxon>Betaproteobacteria</taxon>
        <taxon>Neisseriales</taxon>
        <taxon>Neisseriaceae</taxon>
        <taxon>Kingella</taxon>
    </lineage>
</organism>
<comment type="caution">
    <text evidence="1">The sequence shown here is derived from an EMBL/GenBank/DDBJ whole genome shotgun (WGS) entry which is preliminary data.</text>
</comment>
<dbReference type="AlphaFoldDB" id="F5S9K3"/>
<evidence type="ECO:0000313" key="2">
    <source>
        <dbReference type="Proteomes" id="UP000004207"/>
    </source>
</evidence>
<dbReference type="EMBL" id="AFHS01000063">
    <property type="protein sequence ID" value="EGK07223.1"/>
    <property type="molecule type" value="Genomic_DNA"/>
</dbReference>
<dbReference type="Proteomes" id="UP000004207">
    <property type="component" value="Unassembled WGS sequence"/>
</dbReference>
<keyword evidence="2" id="KW-1185">Reference proteome</keyword>
<proteinExistence type="predicted"/>
<protein>
    <submittedName>
        <fullName evidence="1">Uncharacterized protein</fullName>
    </submittedName>
</protein>
<gene>
    <name evidence="1" type="ORF">HMPREF0476_1886</name>
</gene>
<evidence type="ECO:0000313" key="1">
    <source>
        <dbReference type="EMBL" id="EGK07223.1"/>
    </source>
</evidence>
<dbReference type="HOGENOM" id="CLU_3271385_0_0_4"/>
<reference evidence="1 2" key="1">
    <citation type="submission" date="2011-04" db="EMBL/GenBank/DDBJ databases">
        <authorList>
            <person name="Muzny D."/>
            <person name="Qin X."/>
            <person name="Deng J."/>
            <person name="Jiang H."/>
            <person name="Liu Y."/>
            <person name="Qu J."/>
            <person name="Song X.-Z."/>
            <person name="Zhang L."/>
            <person name="Thornton R."/>
            <person name="Coyle M."/>
            <person name="Francisco L."/>
            <person name="Jackson L."/>
            <person name="Javaid M."/>
            <person name="Korchina V."/>
            <person name="Kovar C."/>
            <person name="Mata R."/>
            <person name="Mathew T."/>
            <person name="Ngo R."/>
            <person name="Nguyen L."/>
            <person name="Nguyen N."/>
            <person name="Okwuonu G."/>
            <person name="Ongeri F."/>
            <person name="Pham C."/>
            <person name="Simmons D."/>
            <person name="Wilczek-Boney K."/>
            <person name="Hale W."/>
            <person name="Jakkamsetti A."/>
            <person name="Pham P."/>
            <person name="Ruth R."/>
            <person name="San Lucas F."/>
            <person name="Warren J."/>
            <person name="Zhang J."/>
            <person name="Zhao Z."/>
            <person name="Zhou C."/>
            <person name="Zhu D."/>
            <person name="Lee S."/>
            <person name="Bess C."/>
            <person name="Blankenburg K."/>
            <person name="Forbes L."/>
            <person name="Fu Q."/>
            <person name="Gubbala S."/>
            <person name="Hirani K."/>
            <person name="Jayaseelan J.C."/>
            <person name="Lara F."/>
            <person name="Munidasa M."/>
            <person name="Palculict T."/>
            <person name="Patil S."/>
            <person name="Pu L.-L."/>
            <person name="Saada N."/>
            <person name="Tang L."/>
            <person name="Weissenberger G."/>
            <person name="Zhu Y."/>
            <person name="Hemphill L."/>
            <person name="Shang Y."/>
            <person name="Youmans B."/>
            <person name="Ayvaz T."/>
            <person name="Ross M."/>
            <person name="Santibanez J."/>
            <person name="Aqrawi P."/>
            <person name="Gross S."/>
            <person name="Joshi V."/>
            <person name="Fowler G."/>
            <person name="Nazareth L."/>
            <person name="Reid J."/>
            <person name="Worley K."/>
            <person name="Petrosino J."/>
            <person name="Highlander S."/>
            <person name="Gibbs R."/>
        </authorList>
    </citation>
    <scope>NUCLEOTIDE SEQUENCE [LARGE SCALE GENOMIC DNA]</scope>
    <source>
        <strain evidence="1 2">ATCC 23330</strain>
    </source>
</reference>
<accession>F5S9K3</accession>
<name>F5S9K3_KINKI</name>